<dbReference type="InterPro" id="IPR003018">
    <property type="entry name" value="GAF"/>
</dbReference>
<dbReference type="CDD" id="cd00082">
    <property type="entry name" value="HisKA"/>
    <property type="match status" value="1"/>
</dbReference>
<dbReference type="SUPFAM" id="SSF47384">
    <property type="entry name" value="Homodimeric domain of signal transducing histidine kinase"/>
    <property type="match status" value="1"/>
</dbReference>
<name>A0ABV0KIL0_9CYAN</name>
<organism evidence="10 11">
    <name type="scientific">Stenomitos frigidus AS-A4</name>
    <dbReference type="NCBI Taxonomy" id="2933935"/>
    <lineage>
        <taxon>Bacteria</taxon>
        <taxon>Bacillati</taxon>
        <taxon>Cyanobacteriota</taxon>
        <taxon>Cyanophyceae</taxon>
        <taxon>Leptolyngbyales</taxon>
        <taxon>Leptolyngbyaceae</taxon>
        <taxon>Stenomitos</taxon>
    </lineage>
</organism>
<comment type="caution">
    <text evidence="10">The sequence shown here is derived from an EMBL/GenBank/DDBJ whole genome shotgun (WGS) entry which is preliminary data.</text>
</comment>
<keyword evidence="7" id="KW-0175">Coiled coil</keyword>
<dbReference type="PROSITE" id="PS50109">
    <property type="entry name" value="HIS_KIN"/>
    <property type="match status" value="1"/>
</dbReference>
<dbReference type="Proteomes" id="UP001476950">
    <property type="component" value="Unassembled WGS sequence"/>
</dbReference>
<dbReference type="PANTHER" id="PTHR43065:SF50">
    <property type="entry name" value="HISTIDINE KINASE"/>
    <property type="match status" value="1"/>
</dbReference>
<dbReference type="Pfam" id="PF00360">
    <property type="entry name" value="PHY"/>
    <property type="match status" value="1"/>
</dbReference>
<dbReference type="InterPro" id="IPR016132">
    <property type="entry name" value="Phyto_chromo_attachment"/>
</dbReference>
<evidence type="ECO:0000256" key="5">
    <source>
        <dbReference type="ARBA" id="ARBA00022777"/>
    </source>
</evidence>
<evidence type="ECO:0000259" key="9">
    <source>
        <dbReference type="PROSITE" id="PS50109"/>
    </source>
</evidence>
<dbReference type="PANTHER" id="PTHR43065">
    <property type="entry name" value="SENSOR HISTIDINE KINASE"/>
    <property type="match status" value="1"/>
</dbReference>
<keyword evidence="5" id="KW-0808">Transferase</keyword>
<dbReference type="InterPro" id="IPR005467">
    <property type="entry name" value="His_kinase_dom"/>
</dbReference>
<feature type="coiled-coil region" evidence="7">
    <location>
        <begin position="451"/>
        <end position="492"/>
    </location>
</feature>
<dbReference type="InterPro" id="IPR013515">
    <property type="entry name" value="Phytochrome_cen-reg"/>
</dbReference>
<keyword evidence="6" id="KW-0902">Two-component regulatory system</keyword>
<comment type="catalytic activity">
    <reaction evidence="1">
        <text>ATP + protein L-histidine = ADP + protein N-phospho-L-histidine.</text>
        <dbReference type="EC" id="2.7.13.3"/>
    </reaction>
</comment>
<dbReference type="InterPro" id="IPR036890">
    <property type="entry name" value="HATPase_C_sf"/>
</dbReference>
<accession>A0ABV0KIL0</accession>
<evidence type="ECO:0000259" key="8">
    <source>
        <dbReference type="PROSITE" id="PS50046"/>
    </source>
</evidence>
<evidence type="ECO:0000313" key="10">
    <source>
        <dbReference type="EMBL" id="MEP1059078.1"/>
    </source>
</evidence>
<sequence>MLSQQDATLPLTQEALLHRIANRIRQSLELETILSTTAAEVRAYLGTDRVKIYQFRPDEHGVVVAESLQGDRLPSLLGLHFPADDIPRYARELFIRARQRSIVDLGSHEIGISPLNCPETGEAITTADIRYRPVDPCHREYLTAMGVKSSVVVPIVLEGEAAGSYNLPSLQSSKQLWGLLVSHHANPRVVTEAELQFIQAVVDQVAVAIAQSVLLEQVRAQARQEANMNQVTAQLQMSPTVNWQDALEAASDTLSAGGRLYLFGDSCSPKEIYTNGEQPALIDPAQNRSIEENLLWQQYLHSALEQPSDETGHKPWSVEWMRAVYELADPAHNFKPIASSWAVNDLYKEPLCRTLAPFFDGTSIRSALIIPLKHGAQIIGCLTFFRSEIQTETQWAGYHDPDTRQLMPRQSFEGWRQLKKGQAQHWTEEEIKYAQALGERFAATIKQYRLYQQVQALNTNLERQVEERTEALKQQSGQLQQSNTELERVVERQMTLSRIVAKIRESLDIDTIFQTATQELNTVLKAERVAVYRFNADWGGEFVSNYEAVAPEWQSNGQLGVNTVWNDTHLQDTQGGRYRTGANSVVHDIYQQGYAQCHLDLLEQFQVRAFMAIPIFAGQTLWGLLGVYQHSATRQWRTSEIKFVSHIAEQLGVALQHAELLAQTRHQADQLAQTLNDLKQTQVQLFHSEKMSSLGQLVAGIAHEVNNPINFIGGNLTHIHEYTHTLLKLLQAYQQQIPTPSPDLLQLLEDSDLAYIEEDFPKLCASMRMGTERIREIVQSLRNFSRVDEAEVKAVDLHEGLESTLLILQHRLKLVSGTPIEIEKHYETLPPVHCHAGQLNQVFMNLIGNAIDELETTEKDQPVSRVVTVSTRCAEAGWVEVSIKDNGRGIAEDIQAKLFDPFFTTKPMGKGTGLGLFISYQIIEKHGGQLICQSQPEQGTEFIIKLPC</sequence>
<keyword evidence="11" id="KW-1185">Reference proteome</keyword>
<dbReference type="InterPro" id="IPR003661">
    <property type="entry name" value="HisK_dim/P_dom"/>
</dbReference>
<dbReference type="Pfam" id="PF02518">
    <property type="entry name" value="HATPase_c"/>
    <property type="match status" value="1"/>
</dbReference>
<dbReference type="SMART" id="SM00387">
    <property type="entry name" value="HATPase_c"/>
    <property type="match status" value="1"/>
</dbReference>
<dbReference type="PROSITE" id="PS50046">
    <property type="entry name" value="PHYTOCHROME_2"/>
    <property type="match status" value="2"/>
</dbReference>
<dbReference type="SMART" id="SM00065">
    <property type="entry name" value="GAF"/>
    <property type="match status" value="3"/>
</dbReference>
<dbReference type="Gene3D" id="1.10.287.130">
    <property type="match status" value="1"/>
</dbReference>
<feature type="domain" description="Phytochrome chromophore attachment site" evidence="8">
    <location>
        <begin position="29"/>
        <end position="204"/>
    </location>
</feature>
<keyword evidence="4" id="KW-0597">Phosphoprotein</keyword>
<feature type="domain" description="Phytochrome chromophore attachment site" evidence="8">
    <location>
        <begin position="508"/>
        <end position="650"/>
    </location>
</feature>
<dbReference type="SUPFAM" id="SSF55781">
    <property type="entry name" value="GAF domain-like"/>
    <property type="match status" value="3"/>
</dbReference>
<reference evidence="10 11" key="1">
    <citation type="submission" date="2022-04" db="EMBL/GenBank/DDBJ databases">
        <title>Positive selection, recombination, and allopatry shape intraspecific diversity of widespread and dominant cyanobacteria.</title>
        <authorList>
            <person name="Wei J."/>
            <person name="Shu W."/>
            <person name="Hu C."/>
        </authorList>
    </citation>
    <scope>NUCLEOTIDE SEQUENCE [LARGE SCALE GENOMIC DNA]</scope>
    <source>
        <strain evidence="10 11">AS-A4</strain>
    </source>
</reference>
<proteinExistence type="inferred from homology"/>
<evidence type="ECO:0000256" key="6">
    <source>
        <dbReference type="ARBA" id="ARBA00023012"/>
    </source>
</evidence>
<evidence type="ECO:0000256" key="7">
    <source>
        <dbReference type="SAM" id="Coils"/>
    </source>
</evidence>
<dbReference type="Gene3D" id="3.30.565.10">
    <property type="entry name" value="Histidine kinase-like ATPase, C-terminal domain"/>
    <property type="match status" value="1"/>
</dbReference>
<dbReference type="EC" id="2.7.13.3" evidence="3"/>
<evidence type="ECO:0000256" key="4">
    <source>
        <dbReference type="ARBA" id="ARBA00022553"/>
    </source>
</evidence>
<evidence type="ECO:0000256" key="1">
    <source>
        <dbReference type="ARBA" id="ARBA00000085"/>
    </source>
</evidence>
<dbReference type="InterPro" id="IPR029016">
    <property type="entry name" value="GAF-like_dom_sf"/>
</dbReference>
<feature type="domain" description="Histidine kinase" evidence="9">
    <location>
        <begin position="700"/>
        <end position="948"/>
    </location>
</feature>
<evidence type="ECO:0000313" key="11">
    <source>
        <dbReference type="Proteomes" id="UP001476950"/>
    </source>
</evidence>
<keyword evidence="5" id="KW-0418">Kinase</keyword>
<evidence type="ECO:0000256" key="2">
    <source>
        <dbReference type="ARBA" id="ARBA00006402"/>
    </source>
</evidence>
<dbReference type="Pfam" id="PF01590">
    <property type="entry name" value="GAF"/>
    <property type="match status" value="2"/>
</dbReference>
<comment type="similarity">
    <text evidence="2">In the N-terminal section; belongs to the phytochrome family.</text>
</comment>
<dbReference type="EMBL" id="JAMPLM010000008">
    <property type="protein sequence ID" value="MEP1059078.1"/>
    <property type="molecule type" value="Genomic_DNA"/>
</dbReference>
<dbReference type="PRINTS" id="PR00344">
    <property type="entry name" value="BCTRLSENSOR"/>
</dbReference>
<dbReference type="InterPro" id="IPR036097">
    <property type="entry name" value="HisK_dim/P_sf"/>
</dbReference>
<dbReference type="RefSeq" id="WP_190450124.1">
    <property type="nucleotide sequence ID" value="NZ_JAMPLM010000008.1"/>
</dbReference>
<dbReference type="Gene3D" id="3.30.450.40">
    <property type="match status" value="3"/>
</dbReference>
<dbReference type="InterPro" id="IPR003594">
    <property type="entry name" value="HATPase_dom"/>
</dbReference>
<gene>
    <name evidence="10" type="ORF">NDI38_11580</name>
</gene>
<protein>
    <recommendedName>
        <fullName evidence="3">histidine kinase</fullName>
        <ecNumber evidence="3">2.7.13.3</ecNumber>
    </recommendedName>
</protein>
<dbReference type="InterPro" id="IPR004358">
    <property type="entry name" value="Sig_transdc_His_kin-like_C"/>
</dbReference>
<dbReference type="SUPFAM" id="SSF55874">
    <property type="entry name" value="ATPase domain of HSP90 chaperone/DNA topoisomerase II/histidine kinase"/>
    <property type="match status" value="1"/>
</dbReference>
<evidence type="ECO:0000256" key="3">
    <source>
        <dbReference type="ARBA" id="ARBA00012438"/>
    </source>
</evidence>